<dbReference type="InterPro" id="IPR050523">
    <property type="entry name" value="AKR_Detox_Biosynth"/>
</dbReference>
<dbReference type="AlphaFoldDB" id="W0HR30"/>
<evidence type="ECO:0000259" key="2">
    <source>
        <dbReference type="Pfam" id="PF00248"/>
    </source>
</evidence>
<dbReference type="FunFam" id="3.20.20.100:FF:000004">
    <property type="entry name" value="Oxidoreductase, aldo/keto reductase"/>
    <property type="match status" value="1"/>
</dbReference>
<dbReference type="OrthoDB" id="9772407at2"/>
<feature type="domain" description="NADP-dependent oxidoreductase" evidence="2">
    <location>
        <begin position="15"/>
        <end position="315"/>
    </location>
</feature>
<dbReference type="Proteomes" id="UP000019028">
    <property type="component" value="Chromosome"/>
</dbReference>
<protein>
    <submittedName>
        <fullName evidence="3">Oxidoreductase</fullName>
    </submittedName>
</protein>
<evidence type="ECO:0000313" key="3">
    <source>
        <dbReference type="EMBL" id="AHF76254.1"/>
    </source>
</evidence>
<dbReference type="PATRIC" id="fig|1239307.3.peg.1270"/>
<evidence type="ECO:0000256" key="1">
    <source>
        <dbReference type="ARBA" id="ARBA00023002"/>
    </source>
</evidence>
<sequence>MEQRTLGRSGLQVPKLAFGGNVFGWTVDRPTSFSILDALLDNGLNFIDTADEYSHWAAGNQGGESETLIGEWLKKSGNRDRIILATKVGMPMGAGKKGLSAAYIRQAVTDSLRRLQTEYIDLYQAHTDDASVCLEETLSAFDALIKEGKVRVIGASNYSGVRLAEALRISEQNGLARYECLQPEFNLYDRRMFEQDLQPVVAAHGVGVINYYALASGFLSGKYRAKEDAGKSARGATVIERYLNARGMQILQALDAISEAYRVTPAQIALAWQMKHPAITAPIASATSLAQLAELAEATRLTLSDEDYRTLDEASAG</sequence>
<dbReference type="EMBL" id="CP006569">
    <property type="protein sequence ID" value="AHF76254.1"/>
    <property type="molecule type" value="Genomic_DNA"/>
</dbReference>
<name>W0HR30_9GAMM</name>
<reference evidence="3 4" key="1">
    <citation type="journal article" date="2014" name="Genome Biol. Evol.">
        <title>Genome degeneration and adaptation in a nascent stage of symbiosis.</title>
        <authorList>
            <person name="Oakeson K.F."/>
            <person name="Gil R."/>
            <person name="Clayton A.L."/>
            <person name="Dunn D.M."/>
            <person name="von Niederhausern A.C."/>
            <person name="Hamil C."/>
            <person name="Aoyagi A."/>
            <person name="Duval B."/>
            <person name="Baca A."/>
            <person name="Silva F.J."/>
            <person name="Vallier A."/>
            <person name="Jackson D.G."/>
            <person name="Latorre A."/>
            <person name="Weiss R.B."/>
            <person name="Heddi A."/>
            <person name="Moya A."/>
            <person name="Dale C."/>
        </authorList>
    </citation>
    <scope>NUCLEOTIDE SEQUENCE [LARGE SCALE GENOMIC DNA]</scope>
    <source>
        <strain evidence="3 4">HS1</strain>
    </source>
</reference>
<dbReference type="GO" id="GO:0005829">
    <property type="term" value="C:cytosol"/>
    <property type="evidence" value="ECO:0007669"/>
    <property type="project" value="TreeGrafter"/>
</dbReference>
<keyword evidence="1" id="KW-0560">Oxidoreductase</keyword>
<dbReference type="Gene3D" id="3.20.20.100">
    <property type="entry name" value="NADP-dependent oxidoreductase domain"/>
    <property type="match status" value="1"/>
</dbReference>
<proteinExistence type="predicted"/>
<dbReference type="CDD" id="cd19081">
    <property type="entry name" value="AKR_AKR9C1"/>
    <property type="match status" value="1"/>
</dbReference>
<accession>W0HR30</accession>
<organism evidence="3 4">
    <name type="scientific">Sodalis praecaptivus</name>
    <dbReference type="NCBI Taxonomy" id="1239307"/>
    <lineage>
        <taxon>Bacteria</taxon>
        <taxon>Pseudomonadati</taxon>
        <taxon>Pseudomonadota</taxon>
        <taxon>Gammaproteobacteria</taxon>
        <taxon>Enterobacterales</taxon>
        <taxon>Bruguierivoracaceae</taxon>
        <taxon>Sodalis</taxon>
    </lineage>
</organism>
<keyword evidence="4" id="KW-1185">Reference proteome</keyword>
<dbReference type="HOGENOM" id="CLU_023205_2_0_6"/>
<dbReference type="InterPro" id="IPR036812">
    <property type="entry name" value="NAD(P)_OxRdtase_dom_sf"/>
</dbReference>
<dbReference type="RefSeq" id="WP_025421386.1">
    <property type="nucleotide sequence ID" value="NZ_CP006569.1"/>
</dbReference>
<gene>
    <name evidence="3" type="ORF">Sant_1185</name>
</gene>
<dbReference type="InterPro" id="IPR023210">
    <property type="entry name" value="NADP_OxRdtase_dom"/>
</dbReference>
<dbReference type="GO" id="GO:0016491">
    <property type="term" value="F:oxidoreductase activity"/>
    <property type="evidence" value="ECO:0007669"/>
    <property type="project" value="UniProtKB-KW"/>
</dbReference>
<dbReference type="SUPFAM" id="SSF51430">
    <property type="entry name" value="NAD(P)-linked oxidoreductase"/>
    <property type="match status" value="1"/>
</dbReference>
<dbReference type="PANTHER" id="PTHR43364:SF6">
    <property type="entry name" value="OXIDOREDUCTASE-RELATED"/>
    <property type="match status" value="1"/>
</dbReference>
<dbReference type="Pfam" id="PF00248">
    <property type="entry name" value="Aldo_ket_red"/>
    <property type="match status" value="1"/>
</dbReference>
<evidence type="ECO:0000313" key="4">
    <source>
        <dbReference type="Proteomes" id="UP000019028"/>
    </source>
</evidence>
<dbReference type="KEGG" id="sod:Sant_1185"/>
<dbReference type="PANTHER" id="PTHR43364">
    <property type="entry name" value="NADH-SPECIFIC METHYLGLYOXAL REDUCTASE-RELATED"/>
    <property type="match status" value="1"/>
</dbReference>